<dbReference type="EMBL" id="BAABUJ010000026">
    <property type="protein sequence ID" value="GAA5803097.1"/>
    <property type="molecule type" value="Genomic_DNA"/>
</dbReference>
<evidence type="ECO:0000256" key="1">
    <source>
        <dbReference type="SAM" id="MobiDB-lite"/>
    </source>
</evidence>
<feature type="region of interest" description="Disordered" evidence="1">
    <location>
        <begin position="1"/>
        <end position="25"/>
    </location>
</feature>
<accession>A0ABP9Y7Y5</accession>
<protein>
    <submittedName>
        <fullName evidence="2">Uncharacterized protein</fullName>
    </submittedName>
</protein>
<organism evidence="2 3">
    <name type="scientific">Helicostylum pulchrum</name>
    <dbReference type="NCBI Taxonomy" id="562976"/>
    <lineage>
        <taxon>Eukaryota</taxon>
        <taxon>Fungi</taxon>
        <taxon>Fungi incertae sedis</taxon>
        <taxon>Mucoromycota</taxon>
        <taxon>Mucoromycotina</taxon>
        <taxon>Mucoromycetes</taxon>
        <taxon>Mucorales</taxon>
        <taxon>Mucorineae</taxon>
        <taxon>Mucoraceae</taxon>
        <taxon>Helicostylum</taxon>
    </lineage>
</organism>
<keyword evidence="3" id="KW-1185">Reference proteome</keyword>
<sequence>MQASQEQSVPEHTFDSDWGSYGGDEAWMGDVDDPSLAGGFPETGVTEPLEQIVRSKCLALHQFSAYINAFYLTCMSY</sequence>
<proteinExistence type="predicted"/>
<reference evidence="2 3" key="1">
    <citation type="submission" date="2024-04" db="EMBL/GenBank/DDBJ databases">
        <title>genome sequences of Mucor flavus KT1a and Helicostylum pulchrum KT1b strains isolation_sourced from the surface of a dry-aged beef.</title>
        <authorList>
            <person name="Toyotome T."/>
            <person name="Hosono M."/>
            <person name="Torimaru M."/>
            <person name="Fukuda K."/>
            <person name="Mikami N."/>
        </authorList>
    </citation>
    <scope>NUCLEOTIDE SEQUENCE [LARGE SCALE GENOMIC DNA]</scope>
    <source>
        <strain evidence="2 3">KT1b</strain>
    </source>
</reference>
<evidence type="ECO:0000313" key="3">
    <source>
        <dbReference type="Proteomes" id="UP001476247"/>
    </source>
</evidence>
<dbReference type="Proteomes" id="UP001476247">
    <property type="component" value="Unassembled WGS sequence"/>
</dbReference>
<gene>
    <name evidence="2" type="ORF">HPULCUR_008572</name>
</gene>
<evidence type="ECO:0000313" key="2">
    <source>
        <dbReference type="EMBL" id="GAA5803097.1"/>
    </source>
</evidence>
<comment type="caution">
    <text evidence="2">The sequence shown here is derived from an EMBL/GenBank/DDBJ whole genome shotgun (WGS) entry which is preliminary data.</text>
</comment>
<feature type="compositionally biased region" description="Polar residues" evidence="1">
    <location>
        <begin position="1"/>
        <end position="10"/>
    </location>
</feature>
<name>A0ABP9Y7Y5_9FUNG</name>